<sequence>MKSCFLFFLNVGVMCGPRLTARLPSDACHLFFLVLFSLIGFLFVHLSAETIKYQAVKYILLPEPETIHQLPFYFAVEEYVARHYTDDEYFVGWRVNPTVMLGRNQLIDNEVNTGYCKLHEIDIFRRKSGGGCIYADEGCLQFSYISRTSNANEAFACYMQRMARMLQGLGIDARLSGRNDILIDNAKVSGCAFYQLPGRSVLHNSLLFDTRLDHLFNALTPAKEKLQSKGVESVKQRVMNLAAYTHLGISAFMDYVRREMCGADVLQLTDEDMKGVAELEKELASDSFVYGKNPKYTVVRKHRFEGVGTLEAHLELKNNIIGNINMVGDYFLLGDIDHDFLALLKGCAFTREAVGETLQDVDLSAIVRGLQLRQFLRLLFGREPHVMKPAWLKIDLTSKKSTGETAGILARHHLNTICTSGLCPNRAECWMARTATLMIGGEICTRKCRFCNTLSGRPHHLDPNEPRHVAESIKALRLRYAVITSVDRDDLPDYGAAHWIRTVEEVRRMNPDTKIELLIPDFMGRSDLVRQVMATRPHVAGHNMETVRRLTPSVRSVARYDCSLEVLREIAGCGITAKTGFMLGLGETHEEILETMDDILATGCRRLTLGQYLQPTAHHLPVRAYITPEQFAEYKRIALEKGFRHVVSGPLVRSSYHAAEG</sequence>
<feature type="binding site" evidence="14">
    <location>
        <position position="655"/>
    </location>
    <ligand>
        <name>[4Fe-4S] cluster</name>
        <dbReference type="ChEBI" id="CHEBI:49883"/>
        <label>1</label>
    </ligand>
</feature>
<feature type="binding site" evidence="14">
    <location>
        <position position="451"/>
    </location>
    <ligand>
        <name>[4Fe-4S] cluster</name>
        <dbReference type="ChEBI" id="CHEBI:49883"/>
        <label>2</label>
        <note>4Fe-4S-S-AdoMet</note>
    </ligand>
</feature>
<dbReference type="Pfam" id="PF10437">
    <property type="entry name" value="Lip_prot_lig_C"/>
    <property type="match status" value="1"/>
</dbReference>
<evidence type="ECO:0000256" key="3">
    <source>
        <dbReference type="ARBA" id="ARBA00022485"/>
    </source>
</evidence>
<dbReference type="Pfam" id="PF04055">
    <property type="entry name" value="Radical_SAM"/>
    <property type="match status" value="1"/>
</dbReference>
<dbReference type="GO" id="GO:0005737">
    <property type="term" value="C:cytoplasm"/>
    <property type="evidence" value="ECO:0007669"/>
    <property type="project" value="UniProtKB-SubCell"/>
</dbReference>
<accession>A0A379E1R2</accession>
<evidence type="ECO:0000256" key="4">
    <source>
        <dbReference type="ARBA" id="ARBA00022598"/>
    </source>
</evidence>
<comment type="pathway">
    <text evidence="2">Protein modification; protein lipoylation via exogenous pathway; protein N(6)-(lipoyl)lysine from lipoate: step 1/2.</text>
</comment>
<feature type="domain" description="Radical SAM core" evidence="17">
    <location>
        <begin position="430"/>
        <end position="644"/>
    </location>
</feature>
<feature type="domain" description="BPL/LPL catalytic" evidence="16">
    <location>
        <begin position="84"/>
        <end position="272"/>
    </location>
</feature>
<evidence type="ECO:0000259" key="17">
    <source>
        <dbReference type="PROSITE" id="PS51918"/>
    </source>
</evidence>
<comment type="similarity">
    <text evidence="14">Belongs to the radical SAM superfamily. Lipoyl synthase family.</text>
</comment>
<dbReference type="UniPathway" id="UPA00538">
    <property type="reaction ID" value="UER00593"/>
</dbReference>
<dbReference type="UniPathway" id="UPA00537">
    <property type="reaction ID" value="UER00594"/>
</dbReference>
<keyword evidence="9" id="KW-0067">ATP-binding</keyword>
<evidence type="ECO:0000256" key="5">
    <source>
        <dbReference type="ARBA" id="ARBA00022679"/>
    </source>
</evidence>
<evidence type="ECO:0000313" key="19">
    <source>
        <dbReference type="Proteomes" id="UP000255469"/>
    </source>
</evidence>
<keyword evidence="14" id="KW-0963">Cytoplasm</keyword>
<dbReference type="SUPFAM" id="SSF82649">
    <property type="entry name" value="SufE/NifU"/>
    <property type="match status" value="1"/>
</dbReference>
<dbReference type="InterPro" id="IPR045864">
    <property type="entry name" value="aa-tRNA-synth_II/BPL/LPL"/>
</dbReference>
<keyword evidence="15" id="KW-1133">Transmembrane helix</keyword>
<dbReference type="EC" id="2.8.1.8" evidence="14"/>
<keyword evidence="11 14" id="KW-0411">Iron-sulfur</keyword>
<gene>
    <name evidence="14 18" type="primary">lipA</name>
    <name evidence="18" type="ORF">NCTC13067_00281</name>
</gene>
<keyword evidence="3 14" id="KW-0004">4Fe-4S</keyword>
<dbReference type="GO" id="GO:0009249">
    <property type="term" value="P:protein lipoylation"/>
    <property type="evidence" value="ECO:0007669"/>
    <property type="project" value="UniProtKB-UniRule"/>
</dbReference>
<dbReference type="SFLD" id="SFLDG01058">
    <property type="entry name" value="lipoyl_synthase_like"/>
    <property type="match status" value="1"/>
</dbReference>
<dbReference type="HAMAP" id="MF_00206">
    <property type="entry name" value="Lipoyl_synth"/>
    <property type="match status" value="1"/>
</dbReference>
<dbReference type="NCBIfam" id="NF009544">
    <property type="entry name" value="PRK12928.1"/>
    <property type="match status" value="1"/>
</dbReference>
<dbReference type="SFLD" id="SFLDS00029">
    <property type="entry name" value="Radical_SAM"/>
    <property type="match status" value="1"/>
</dbReference>
<dbReference type="Pfam" id="PF21948">
    <property type="entry name" value="LplA-B_cat"/>
    <property type="match status" value="1"/>
</dbReference>
<evidence type="ECO:0000256" key="8">
    <source>
        <dbReference type="ARBA" id="ARBA00022741"/>
    </source>
</evidence>
<protein>
    <recommendedName>
        <fullName evidence="14">Lipoyl synthase</fullName>
        <ecNumber evidence="14">2.8.1.8</ecNumber>
    </recommendedName>
    <alternativeName>
        <fullName evidence="14">Lip-syn</fullName>
        <shortName evidence="14">LS</shortName>
    </alternativeName>
    <alternativeName>
        <fullName evidence="14">Lipoate synthase</fullName>
    </alternativeName>
    <alternativeName>
        <fullName evidence="14">Lipoic acid synthase</fullName>
    </alternativeName>
    <alternativeName>
        <fullName evidence="14">Sulfur insertion protein LipA</fullName>
    </alternativeName>
</protein>
<dbReference type="Proteomes" id="UP000255469">
    <property type="component" value="Unassembled WGS sequence"/>
</dbReference>
<comment type="pathway">
    <text evidence="14">Protein modification; protein lipoylation via endogenous pathway; protein N(6)-(lipoyl)lysine from octanoyl-[acyl-carrier-protein]: step 2/2.</text>
</comment>
<keyword evidence="15" id="KW-0812">Transmembrane</keyword>
<dbReference type="GO" id="GO:0046872">
    <property type="term" value="F:metal ion binding"/>
    <property type="evidence" value="ECO:0007669"/>
    <property type="project" value="UniProtKB-KW"/>
</dbReference>
<dbReference type="PANTHER" id="PTHR10949">
    <property type="entry name" value="LIPOYL SYNTHASE"/>
    <property type="match status" value="1"/>
</dbReference>
<dbReference type="NCBIfam" id="NF004019">
    <property type="entry name" value="PRK05481.1"/>
    <property type="match status" value="1"/>
</dbReference>
<dbReference type="Gene3D" id="3.30.930.10">
    <property type="entry name" value="Bira Bifunctional Protein, Domain 2"/>
    <property type="match status" value="1"/>
</dbReference>
<dbReference type="InterPro" id="IPR013785">
    <property type="entry name" value="Aldolase_TIM"/>
</dbReference>
<evidence type="ECO:0000256" key="7">
    <source>
        <dbReference type="ARBA" id="ARBA00022723"/>
    </source>
</evidence>
<dbReference type="InterPro" id="IPR003698">
    <property type="entry name" value="Lipoyl_synth"/>
</dbReference>
<dbReference type="SUPFAM" id="SSF55681">
    <property type="entry name" value="Class II aaRS and biotin synthetases"/>
    <property type="match status" value="1"/>
</dbReference>
<comment type="catalytic activity">
    <reaction evidence="12 14">
        <text>[[Fe-S] cluster scaffold protein carrying a second [4Fe-4S](2+) cluster] + N(6)-octanoyl-L-lysyl-[protein] + 2 oxidized [2Fe-2S]-[ferredoxin] + 2 S-adenosyl-L-methionine + 4 H(+) = [[Fe-S] cluster scaffold protein] + N(6)-[(R)-dihydrolipoyl]-L-lysyl-[protein] + 4 Fe(3+) + 2 hydrogen sulfide + 2 5'-deoxyadenosine + 2 L-methionine + 2 reduced [2Fe-2S]-[ferredoxin]</text>
        <dbReference type="Rhea" id="RHEA:16585"/>
        <dbReference type="Rhea" id="RHEA-COMP:9928"/>
        <dbReference type="Rhea" id="RHEA-COMP:10000"/>
        <dbReference type="Rhea" id="RHEA-COMP:10001"/>
        <dbReference type="Rhea" id="RHEA-COMP:10475"/>
        <dbReference type="Rhea" id="RHEA-COMP:14568"/>
        <dbReference type="Rhea" id="RHEA-COMP:14569"/>
        <dbReference type="ChEBI" id="CHEBI:15378"/>
        <dbReference type="ChEBI" id="CHEBI:17319"/>
        <dbReference type="ChEBI" id="CHEBI:29034"/>
        <dbReference type="ChEBI" id="CHEBI:29919"/>
        <dbReference type="ChEBI" id="CHEBI:33722"/>
        <dbReference type="ChEBI" id="CHEBI:33737"/>
        <dbReference type="ChEBI" id="CHEBI:33738"/>
        <dbReference type="ChEBI" id="CHEBI:57844"/>
        <dbReference type="ChEBI" id="CHEBI:59789"/>
        <dbReference type="ChEBI" id="CHEBI:78809"/>
        <dbReference type="ChEBI" id="CHEBI:83100"/>
        <dbReference type="EC" id="2.8.1.8"/>
    </reaction>
</comment>
<dbReference type="GO" id="GO:0051539">
    <property type="term" value="F:4 iron, 4 sulfur cluster binding"/>
    <property type="evidence" value="ECO:0007669"/>
    <property type="project" value="UniProtKB-UniRule"/>
</dbReference>
<keyword evidence="7 14" id="KW-0479">Metal-binding</keyword>
<dbReference type="InterPro" id="IPR007197">
    <property type="entry name" value="rSAM"/>
</dbReference>
<dbReference type="SMART" id="SM00729">
    <property type="entry name" value="Elp3"/>
    <property type="match status" value="1"/>
</dbReference>
<evidence type="ECO:0000313" key="18">
    <source>
        <dbReference type="EMBL" id="SUB86636.1"/>
    </source>
</evidence>
<feature type="binding site" evidence="14">
    <location>
        <position position="429"/>
    </location>
    <ligand>
        <name>[4Fe-4S] cluster</name>
        <dbReference type="ChEBI" id="CHEBI:49883"/>
        <label>1</label>
    </ligand>
</feature>
<evidence type="ECO:0000256" key="12">
    <source>
        <dbReference type="ARBA" id="ARBA00047326"/>
    </source>
</evidence>
<evidence type="ECO:0000256" key="10">
    <source>
        <dbReference type="ARBA" id="ARBA00023004"/>
    </source>
</evidence>
<dbReference type="PROSITE" id="PS51733">
    <property type="entry name" value="BPL_LPL_CATALYTIC"/>
    <property type="match status" value="1"/>
</dbReference>
<evidence type="ECO:0000256" key="1">
    <source>
        <dbReference type="ARBA" id="ARBA00005085"/>
    </source>
</evidence>
<keyword evidence="10 14" id="KW-0408">Iron</keyword>
<feature type="binding site" evidence="14">
    <location>
        <position position="423"/>
    </location>
    <ligand>
        <name>[4Fe-4S] cluster</name>
        <dbReference type="ChEBI" id="CHEBI:49883"/>
        <label>1</label>
    </ligand>
</feature>
<reference evidence="18 19" key="1">
    <citation type="submission" date="2018-06" db="EMBL/GenBank/DDBJ databases">
        <authorList>
            <consortium name="Pathogen Informatics"/>
            <person name="Doyle S."/>
        </authorList>
    </citation>
    <scope>NUCLEOTIDE SEQUENCE [LARGE SCALE GENOMIC DNA]</scope>
    <source>
        <strain evidence="18 19">NCTC13067</strain>
    </source>
</reference>
<dbReference type="PANTHER" id="PTHR10949:SF0">
    <property type="entry name" value="LIPOYL SYNTHASE, MITOCHONDRIAL"/>
    <property type="match status" value="1"/>
</dbReference>
<keyword evidence="4" id="KW-0436">Ligase</keyword>
<evidence type="ECO:0000256" key="13">
    <source>
        <dbReference type="ARBA" id="ARBA00048037"/>
    </source>
</evidence>
<dbReference type="InterPro" id="IPR006638">
    <property type="entry name" value="Elp3/MiaA/NifB-like_rSAM"/>
</dbReference>
<comment type="function">
    <text evidence="14">Catalyzes the radical-mediated insertion of two sulfur atoms into the C-6 and C-8 positions of the octanoyl moiety bound to the lipoyl domains of lipoate-dependent enzymes, thereby converting the octanoylated domains into lipoylated derivatives.</text>
</comment>
<evidence type="ECO:0000259" key="16">
    <source>
        <dbReference type="PROSITE" id="PS51733"/>
    </source>
</evidence>
<keyword evidence="6 14" id="KW-0949">S-adenosyl-L-methionine</keyword>
<dbReference type="SUPFAM" id="SSF102114">
    <property type="entry name" value="Radical SAM enzymes"/>
    <property type="match status" value="1"/>
</dbReference>
<dbReference type="Gene3D" id="3.30.390.50">
    <property type="entry name" value="CO dehydrogenase flavoprotein, C-terminal domain"/>
    <property type="match status" value="1"/>
</dbReference>
<feature type="transmembrane region" description="Helical" evidence="15">
    <location>
        <begin position="30"/>
        <end position="48"/>
    </location>
</feature>
<comment type="cofactor">
    <cofactor evidence="14">
        <name>[4Fe-4S] cluster</name>
        <dbReference type="ChEBI" id="CHEBI:49883"/>
    </cofactor>
    <text evidence="14">Binds 2 [4Fe-4S] clusters per subunit. One cluster is coordinated with 3 cysteines and an exchangeable S-adenosyl-L-methionine.</text>
</comment>
<feature type="binding site" evidence="14">
    <location>
        <position position="418"/>
    </location>
    <ligand>
        <name>[4Fe-4S] cluster</name>
        <dbReference type="ChEBI" id="CHEBI:49883"/>
        <label>1</label>
    </ligand>
</feature>
<dbReference type="InterPro" id="IPR058240">
    <property type="entry name" value="rSAM_sf"/>
</dbReference>
<dbReference type="NCBIfam" id="TIGR00510">
    <property type="entry name" value="lipA"/>
    <property type="match status" value="1"/>
</dbReference>
<name>A0A379E1R2_9BACT</name>
<feature type="binding site" evidence="14">
    <location>
        <position position="444"/>
    </location>
    <ligand>
        <name>[4Fe-4S] cluster</name>
        <dbReference type="ChEBI" id="CHEBI:49883"/>
        <label>2</label>
        <note>4Fe-4S-S-AdoMet</note>
    </ligand>
</feature>
<dbReference type="Gene3D" id="3.20.20.70">
    <property type="entry name" value="Aldolase class I"/>
    <property type="match status" value="1"/>
</dbReference>
<dbReference type="SFLD" id="SFLDF00271">
    <property type="entry name" value="lipoyl_synthase"/>
    <property type="match status" value="1"/>
</dbReference>
<comment type="subcellular location">
    <subcellularLocation>
        <location evidence="14">Cytoplasm</location>
    </subcellularLocation>
</comment>
<comment type="catalytic activity">
    <reaction evidence="13">
        <text>L-lysyl-[lipoyl-carrier protein] + (R)-lipoate + ATP = N(6)-[(R)-lipoyl]-L-lysyl-[lipoyl-carrier protein] + AMP + diphosphate + H(+)</text>
        <dbReference type="Rhea" id="RHEA:49288"/>
        <dbReference type="Rhea" id="RHEA-COMP:10500"/>
        <dbReference type="Rhea" id="RHEA-COMP:10502"/>
        <dbReference type="ChEBI" id="CHEBI:15378"/>
        <dbReference type="ChEBI" id="CHEBI:29969"/>
        <dbReference type="ChEBI" id="CHEBI:30616"/>
        <dbReference type="ChEBI" id="CHEBI:33019"/>
        <dbReference type="ChEBI" id="CHEBI:83088"/>
        <dbReference type="ChEBI" id="CHEBI:83099"/>
        <dbReference type="ChEBI" id="CHEBI:456215"/>
        <dbReference type="EC" id="6.3.1.20"/>
    </reaction>
</comment>
<proteinExistence type="inferred from homology"/>
<keyword evidence="5 14" id="KW-0808">Transferase</keyword>
<evidence type="ECO:0000256" key="14">
    <source>
        <dbReference type="HAMAP-Rule" id="MF_00206"/>
    </source>
</evidence>
<dbReference type="InterPro" id="IPR004143">
    <property type="entry name" value="BPL_LPL_catalytic"/>
</dbReference>
<evidence type="ECO:0000256" key="6">
    <source>
        <dbReference type="ARBA" id="ARBA00022691"/>
    </source>
</evidence>
<keyword evidence="8" id="KW-0547">Nucleotide-binding</keyword>
<dbReference type="GO" id="GO:0016979">
    <property type="term" value="F:lipoate-protein ligase activity"/>
    <property type="evidence" value="ECO:0007669"/>
    <property type="project" value="UniProtKB-EC"/>
</dbReference>
<organism evidence="18 19">
    <name type="scientific">Prevotella denticola</name>
    <dbReference type="NCBI Taxonomy" id="28129"/>
    <lineage>
        <taxon>Bacteria</taxon>
        <taxon>Pseudomonadati</taxon>
        <taxon>Bacteroidota</taxon>
        <taxon>Bacteroidia</taxon>
        <taxon>Bacteroidales</taxon>
        <taxon>Prevotellaceae</taxon>
        <taxon>Prevotella</taxon>
    </lineage>
</organism>
<dbReference type="InterPro" id="IPR019491">
    <property type="entry name" value="Lipoate_protein_ligase_C"/>
</dbReference>
<dbReference type="GO" id="GO:0016992">
    <property type="term" value="F:lipoate synthase activity"/>
    <property type="evidence" value="ECO:0007669"/>
    <property type="project" value="UniProtKB-UniRule"/>
</dbReference>
<dbReference type="CDD" id="cd16443">
    <property type="entry name" value="LplA"/>
    <property type="match status" value="1"/>
</dbReference>
<dbReference type="AlphaFoldDB" id="A0A379E1R2"/>
<evidence type="ECO:0000256" key="15">
    <source>
        <dbReference type="SAM" id="Phobius"/>
    </source>
</evidence>
<keyword evidence="15" id="KW-0472">Membrane</keyword>
<dbReference type="EMBL" id="UGTM01000001">
    <property type="protein sequence ID" value="SUB86636.1"/>
    <property type="molecule type" value="Genomic_DNA"/>
</dbReference>
<evidence type="ECO:0000256" key="2">
    <source>
        <dbReference type="ARBA" id="ARBA00005124"/>
    </source>
</evidence>
<dbReference type="GO" id="GO:0005524">
    <property type="term" value="F:ATP binding"/>
    <property type="evidence" value="ECO:0007669"/>
    <property type="project" value="UniProtKB-KW"/>
</dbReference>
<dbReference type="PROSITE" id="PS51918">
    <property type="entry name" value="RADICAL_SAM"/>
    <property type="match status" value="1"/>
</dbReference>
<evidence type="ECO:0000256" key="9">
    <source>
        <dbReference type="ARBA" id="ARBA00022840"/>
    </source>
</evidence>
<evidence type="ECO:0000256" key="11">
    <source>
        <dbReference type="ARBA" id="ARBA00023014"/>
    </source>
</evidence>
<feature type="binding site" evidence="14">
    <location>
        <position position="448"/>
    </location>
    <ligand>
        <name>[4Fe-4S] cluster</name>
        <dbReference type="ChEBI" id="CHEBI:49883"/>
        <label>2</label>
        <note>4Fe-4S-S-AdoMet</note>
    </ligand>
</feature>
<comment type="pathway">
    <text evidence="1">Protein modification; protein lipoylation via exogenous pathway; protein N(6)-(lipoyl)lysine from lipoate: step 2/2.</text>
</comment>